<dbReference type="GO" id="GO:0031932">
    <property type="term" value="C:TORC2 complex"/>
    <property type="evidence" value="ECO:0007669"/>
    <property type="project" value="InterPro"/>
</dbReference>
<dbReference type="InterPro" id="IPR036322">
    <property type="entry name" value="WD40_repeat_dom_sf"/>
</dbReference>
<dbReference type="PROSITE" id="PS50082">
    <property type="entry name" value="WD_REPEATS_2"/>
    <property type="match status" value="3"/>
</dbReference>
<evidence type="ECO:0000313" key="6">
    <source>
        <dbReference type="EMBL" id="KAJ1922825.1"/>
    </source>
</evidence>
<sequence length="381" mass="42526">MNQPGGTHRQHATAGYYPNQQHPAAGTGGTTRSGRTAQANATGAYGSPFHSQTGHQHHPYATTQTAPEASTVVLVTGGFDSTIKFWDAQHGTCMRTLPFTDSHINRLCISPDKRFVVAAGNQSAKVFEVSGLNQNPCLLLETHKPGVNVMAIEFHREMKWIVTACEDGVIRIYDFPKTNHVRRNMDNKCAVNDLKIHPEQDMLITADQKGLLRLWNLRDNSIECEFTPEAEVPLRSVAVARDGTLLVATNNKGRCFVYRWPDPHIRSHLELVARFDAHGKYAIRCCLSRNLQYLATCSADKSAKLWRIQGDQFELMHTLADHGGWVWDLTFSDDSEYLVTACSDQKLRVWKVSSGELSRTIEGHNKAIMTVALNDSVASRR</sequence>
<dbReference type="EMBL" id="JANBPT010000371">
    <property type="protein sequence ID" value="KAJ1922825.1"/>
    <property type="molecule type" value="Genomic_DNA"/>
</dbReference>
<evidence type="ECO:0000256" key="5">
    <source>
        <dbReference type="SAM" id="MobiDB-lite"/>
    </source>
</evidence>
<keyword evidence="2 4" id="KW-0853">WD repeat</keyword>
<dbReference type="GO" id="GO:0031929">
    <property type="term" value="P:TOR signaling"/>
    <property type="evidence" value="ECO:0007669"/>
    <property type="project" value="InterPro"/>
</dbReference>
<evidence type="ECO:0000256" key="4">
    <source>
        <dbReference type="PROSITE-ProRule" id="PRU00221"/>
    </source>
</evidence>
<dbReference type="PROSITE" id="PS50294">
    <property type="entry name" value="WD_REPEATS_REGION"/>
    <property type="match status" value="1"/>
</dbReference>
<dbReference type="InterPro" id="IPR001680">
    <property type="entry name" value="WD40_rpt"/>
</dbReference>
<keyword evidence="7" id="KW-1185">Reference proteome</keyword>
<organism evidence="6 7">
    <name type="scientific">Tieghemiomyces parasiticus</name>
    <dbReference type="NCBI Taxonomy" id="78921"/>
    <lineage>
        <taxon>Eukaryota</taxon>
        <taxon>Fungi</taxon>
        <taxon>Fungi incertae sedis</taxon>
        <taxon>Zoopagomycota</taxon>
        <taxon>Kickxellomycotina</taxon>
        <taxon>Dimargaritomycetes</taxon>
        <taxon>Dimargaritales</taxon>
        <taxon>Dimargaritaceae</taxon>
        <taxon>Tieghemiomyces</taxon>
    </lineage>
</organism>
<dbReference type="OrthoDB" id="400at2759"/>
<evidence type="ECO:0000313" key="7">
    <source>
        <dbReference type="Proteomes" id="UP001150569"/>
    </source>
</evidence>
<dbReference type="GO" id="GO:0031931">
    <property type="term" value="C:TORC1 complex"/>
    <property type="evidence" value="ECO:0007669"/>
    <property type="project" value="InterPro"/>
</dbReference>
<dbReference type="Proteomes" id="UP001150569">
    <property type="component" value="Unassembled WGS sequence"/>
</dbReference>
<feature type="region of interest" description="Disordered" evidence="5">
    <location>
        <begin position="1"/>
        <end position="63"/>
    </location>
</feature>
<evidence type="ECO:0000256" key="1">
    <source>
        <dbReference type="ARBA" id="ARBA00009890"/>
    </source>
</evidence>
<feature type="repeat" description="WD" evidence="4">
    <location>
        <begin position="184"/>
        <end position="225"/>
    </location>
</feature>
<accession>A0A9W8A4P8</accession>
<dbReference type="PANTHER" id="PTHR19842:SF0">
    <property type="entry name" value="TARGET OF RAPAMYCIN COMPLEX SUBUNIT LST8"/>
    <property type="match status" value="1"/>
</dbReference>
<evidence type="ECO:0000256" key="3">
    <source>
        <dbReference type="ARBA" id="ARBA00022737"/>
    </source>
</evidence>
<dbReference type="InterPro" id="IPR020472">
    <property type="entry name" value="WD40_PAC1"/>
</dbReference>
<dbReference type="GO" id="GO:0032956">
    <property type="term" value="P:regulation of actin cytoskeleton organization"/>
    <property type="evidence" value="ECO:0007669"/>
    <property type="project" value="TreeGrafter"/>
</dbReference>
<reference evidence="6" key="1">
    <citation type="submission" date="2022-07" db="EMBL/GenBank/DDBJ databases">
        <title>Phylogenomic reconstructions and comparative analyses of Kickxellomycotina fungi.</title>
        <authorList>
            <person name="Reynolds N.K."/>
            <person name="Stajich J.E."/>
            <person name="Barry K."/>
            <person name="Grigoriev I.V."/>
            <person name="Crous P."/>
            <person name="Smith M.E."/>
        </authorList>
    </citation>
    <scope>NUCLEOTIDE SEQUENCE</scope>
    <source>
        <strain evidence="6">RSA 861</strain>
    </source>
</reference>
<feature type="repeat" description="WD" evidence="4">
    <location>
        <begin position="74"/>
        <end position="96"/>
    </location>
</feature>
<protein>
    <submittedName>
        <fullName evidence="6">TOR complex subunit lst8</fullName>
    </submittedName>
</protein>
<dbReference type="Gene3D" id="2.130.10.10">
    <property type="entry name" value="YVTN repeat-like/Quinoprotein amine dehydrogenase"/>
    <property type="match status" value="1"/>
</dbReference>
<dbReference type="PANTHER" id="PTHR19842">
    <property type="entry name" value="G BETA-LIKE PROTEIN GBL"/>
    <property type="match status" value="1"/>
</dbReference>
<dbReference type="AlphaFoldDB" id="A0A9W8A4P8"/>
<gene>
    <name evidence="6" type="primary">LST8_2</name>
    <name evidence="6" type="ORF">IWQ60_006273</name>
</gene>
<dbReference type="InterPro" id="IPR037588">
    <property type="entry name" value="MLST8"/>
</dbReference>
<dbReference type="InterPro" id="IPR015943">
    <property type="entry name" value="WD40/YVTN_repeat-like_dom_sf"/>
</dbReference>
<evidence type="ECO:0000256" key="2">
    <source>
        <dbReference type="ARBA" id="ARBA00022574"/>
    </source>
</evidence>
<dbReference type="SMART" id="SM00320">
    <property type="entry name" value="WD40"/>
    <property type="match status" value="7"/>
</dbReference>
<dbReference type="Pfam" id="PF00400">
    <property type="entry name" value="WD40"/>
    <property type="match status" value="6"/>
</dbReference>
<keyword evidence="3" id="KW-0677">Repeat</keyword>
<comment type="similarity">
    <text evidence="1">Belongs to the WD repeat LST8 family.</text>
</comment>
<comment type="caution">
    <text evidence="6">The sequence shown here is derived from an EMBL/GenBank/DDBJ whole genome shotgun (WGS) entry which is preliminary data.</text>
</comment>
<feature type="repeat" description="WD" evidence="4">
    <location>
        <begin position="319"/>
        <end position="360"/>
    </location>
</feature>
<dbReference type="PRINTS" id="PR00320">
    <property type="entry name" value="GPROTEINBRPT"/>
</dbReference>
<name>A0A9W8A4P8_9FUNG</name>
<proteinExistence type="inferred from homology"/>
<dbReference type="SUPFAM" id="SSF50978">
    <property type="entry name" value="WD40 repeat-like"/>
    <property type="match status" value="1"/>
</dbReference>